<proteinExistence type="predicted"/>
<organism evidence="1">
    <name type="scientific">Anguilla anguilla</name>
    <name type="common">European freshwater eel</name>
    <name type="synonym">Muraena anguilla</name>
    <dbReference type="NCBI Taxonomy" id="7936"/>
    <lineage>
        <taxon>Eukaryota</taxon>
        <taxon>Metazoa</taxon>
        <taxon>Chordata</taxon>
        <taxon>Craniata</taxon>
        <taxon>Vertebrata</taxon>
        <taxon>Euteleostomi</taxon>
        <taxon>Actinopterygii</taxon>
        <taxon>Neopterygii</taxon>
        <taxon>Teleostei</taxon>
        <taxon>Anguilliformes</taxon>
        <taxon>Anguillidae</taxon>
        <taxon>Anguilla</taxon>
    </lineage>
</organism>
<sequence length="22" mass="2489">MCVTSRQRAVLLMCNTCPSLDF</sequence>
<name>A0A0E9VI58_ANGAN</name>
<dbReference type="EMBL" id="GBXM01030876">
    <property type="protein sequence ID" value="JAH77701.1"/>
    <property type="molecule type" value="Transcribed_RNA"/>
</dbReference>
<accession>A0A0E9VI58</accession>
<evidence type="ECO:0000313" key="1">
    <source>
        <dbReference type="EMBL" id="JAH77701.1"/>
    </source>
</evidence>
<protein>
    <submittedName>
        <fullName evidence="1">Uncharacterized protein</fullName>
    </submittedName>
</protein>
<reference evidence="1" key="1">
    <citation type="submission" date="2014-11" db="EMBL/GenBank/DDBJ databases">
        <authorList>
            <person name="Amaro Gonzalez C."/>
        </authorList>
    </citation>
    <scope>NUCLEOTIDE SEQUENCE</scope>
</reference>
<dbReference type="AlphaFoldDB" id="A0A0E9VI58"/>
<reference evidence="1" key="2">
    <citation type="journal article" date="2015" name="Fish Shellfish Immunol.">
        <title>Early steps in the European eel (Anguilla anguilla)-Vibrio vulnificus interaction in the gills: Role of the RtxA13 toxin.</title>
        <authorList>
            <person name="Callol A."/>
            <person name="Pajuelo D."/>
            <person name="Ebbesson L."/>
            <person name="Teles M."/>
            <person name="MacKenzie S."/>
            <person name="Amaro C."/>
        </authorList>
    </citation>
    <scope>NUCLEOTIDE SEQUENCE</scope>
</reference>